<keyword evidence="4" id="KW-1185">Reference proteome</keyword>
<dbReference type="SUPFAM" id="SSF55144">
    <property type="entry name" value="LigT-like"/>
    <property type="match status" value="1"/>
</dbReference>
<dbReference type="Pfam" id="PF13563">
    <property type="entry name" value="2_5_RNA_ligase2"/>
    <property type="match status" value="1"/>
</dbReference>
<dbReference type="HAMAP" id="MF_01940">
    <property type="entry name" value="RNA_CPDase"/>
    <property type="match status" value="1"/>
</dbReference>
<evidence type="ECO:0000313" key="3">
    <source>
        <dbReference type="EMBL" id="MDO1560209.1"/>
    </source>
</evidence>
<feature type="active site" description="Proton donor" evidence="2">
    <location>
        <position position="36"/>
    </location>
</feature>
<evidence type="ECO:0000313" key="4">
    <source>
        <dbReference type="Proteomes" id="UP001169063"/>
    </source>
</evidence>
<comment type="function">
    <text evidence="2">Hydrolyzes RNA 2',3'-cyclic phosphodiester to an RNA 2'-phosphomonoester.</text>
</comment>
<organism evidence="3 4">
    <name type="scientific">Peiella sedimenti</name>
    <dbReference type="NCBI Taxonomy" id="3061083"/>
    <lineage>
        <taxon>Bacteria</taxon>
        <taxon>Pseudomonadati</taxon>
        <taxon>Pseudomonadota</taxon>
        <taxon>Alphaproteobacteria</taxon>
        <taxon>Caulobacterales</taxon>
        <taxon>Caulobacteraceae</taxon>
        <taxon>Peiella</taxon>
    </lineage>
</organism>
<evidence type="ECO:0000256" key="2">
    <source>
        <dbReference type="HAMAP-Rule" id="MF_01940"/>
    </source>
</evidence>
<dbReference type="InterPro" id="IPR009097">
    <property type="entry name" value="Cyclic_Pdiesterase"/>
</dbReference>
<dbReference type="PANTHER" id="PTHR35561:SF1">
    <property type="entry name" value="RNA 2',3'-CYCLIC PHOSPHODIESTERASE"/>
    <property type="match status" value="1"/>
</dbReference>
<dbReference type="Gene3D" id="3.90.1140.10">
    <property type="entry name" value="Cyclic phosphodiesterase"/>
    <property type="match status" value="1"/>
</dbReference>
<dbReference type="Proteomes" id="UP001169063">
    <property type="component" value="Unassembled WGS sequence"/>
</dbReference>
<comment type="caution">
    <text evidence="3">The sequence shown here is derived from an EMBL/GenBank/DDBJ whole genome shotgun (WGS) entry which is preliminary data.</text>
</comment>
<reference evidence="3" key="1">
    <citation type="submission" date="2023-07" db="EMBL/GenBank/DDBJ databases">
        <title>Brevundimonas soil sp. nov., isolated from the soil of chemical plant.</title>
        <authorList>
            <person name="Wu N."/>
        </authorList>
    </citation>
    <scope>NUCLEOTIDE SEQUENCE</scope>
    <source>
        <strain evidence="3">XZ-24</strain>
    </source>
</reference>
<dbReference type="InterPro" id="IPR004175">
    <property type="entry name" value="RNA_CPDase"/>
</dbReference>
<feature type="short sequence motif" description="HXTX 2" evidence="2">
    <location>
        <begin position="120"/>
        <end position="123"/>
    </location>
</feature>
<feature type="active site" description="Proton acceptor" evidence="2">
    <location>
        <position position="120"/>
    </location>
</feature>
<feature type="short sequence motif" description="HXTX 1" evidence="2">
    <location>
        <begin position="36"/>
        <end position="39"/>
    </location>
</feature>
<dbReference type="PANTHER" id="PTHR35561">
    <property type="entry name" value="RNA 2',3'-CYCLIC PHOSPHODIESTERASE"/>
    <property type="match status" value="1"/>
</dbReference>
<dbReference type="RefSeq" id="WP_302110633.1">
    <property type="nucleotide sequence ID" value="NZ_JAUKTR010000005.1"/>
</dbReference>
<comment type="similarity">
    <text evidence="2">Belongs to the 2H phosphoesterase superfamily. ThpR family.</text>
</comment>
<proteinExistence type="inferred from homology"/>
<gene>
    <name evidence="3" type="primary">thpR</name>
    <name evidence="3" type="ORF">Q0812_12300</name>
</gene>
<accession>A0ABT8SQ99</accession>
<dbReference type="NCBIfam" id="TIGR02258">
    <property type="entry name" value="2_5_ligase"/>
    <property type="match status" value="1"/>
</dbReference>
<dbReference type="EC" id="3.1.4.58" evidence="2"/>
<protein>
    <recommendedName>
        <fullName evidence="2">RNA 2',3'-cyclic phosphodiesterase</fullName>
        <shortName evidence="2">RNA 2',3'-CPDase</shortName>
        <ecNumber evidence="2">3.1.4.58</ecNumber>
    </recommendedName>
</protein>
<evidence type="ECO:0000256" key="1">
    <source>
        <dbReference type="ARBA" id="ARBA00022801"/>
    </source>
</evidence>
<sequence>MRLFAAIAVPEDVADGLARRQSGLPGAKWRPREALHITLRFFGEATPRQADDLDAELSSIHRAPFELNLEGVGAFGDGHTERAVWAGVAPSEALEALHRKCETAARRAGLAAETRAYRPHVTLAYLKRPDPKRVAAWITGHNLLRSPPFRVDRFGLYSSWLSLNGSTYELEREYLL</sequence>
<name>A0ABT8SQ99_9CAUL</name>
<dbReference type="EMBL" id="JAUKTR010000005">
    <property type="protein sequence ID" value="MDO1560209.1"/>
    <property type="molecule type" value="Genomic_DNA"/>
</dbReference>
<comment type="catalytic activity">
    <reaction evidence="2">
        <text>a 3'-end 2',3'-cyclophospho-ribonucleotide-RNA + H2O = a 3'-end 2'-phospho-ribonucleotide-RNA + H(+)</text>
        <dbReference type="Rhea" id="RHEA:11828"/>
        <dbReference type="Rhea" id="RHEA-COMP:10464"/>
        <dbReference type="Rhea" id="RHEA-COMP:17353"/>
        <dbReference type="ChEBI" id="CHEBI:15377"/>
        <dbReference type="ChEBI" id="CHEBI:15378"/>
        <dbReference type="ChEBI" id="CHEBI:83064"/>
        <dbReference type="ChEBI" id="CHEBI:173113"/>
        <dbReference type="EC" id="3.1.4.58"/>
    </reaction>
</comment>
<keyword evidence="1 2" id="KW-0378">Hydrolase</keyword>